<dbReference type="Proteomes" id="UP001596002">
    <property type="component" value="Unassembled WGS sequence"/>
</dbReference>
<proteinExistence type="predicted"/>
<reference evidence="2" key="1">
    <citation type="journal article" date="2019" name="Int. J. Syst. Evol. Microbiol.">
        <title>The Global Catalogue of Microorganisms (GCM) 10K type strain sequencing project: providing services to taxonomists for standard genome sequencing and annotation.</title>
        <authorList>
            <consortium name="The Broad Institute Genomics Platform"/>
            <consortium name="The Broad Institute Genome Sequencing Center for Infectious Disease"/>
            <person name="Wu L."/>
            <person name="Ma J."/>
        </authorList>
    </citation>
    <scope>NUCLEOTIDE SEQUENCE [LARGE SCALE GENOMIC DNA]</scope>
    <source>
        <strain evidence="2">WYCCWR 12678</strain>
    </source>
</reference>
<protein>
    <submittedName>
        <fullName evidence="1">Uncharacterized protein</fullName>
    </submittedName>
</protein>
<comment type="caution">
    <text evidence="1">The sequence shown here is derived from an EMBL/GenBank/DDBJ whole genome shotgun (WGS) entry which is preliminary data.</text>
</comment>
<name>A0ABV9Q7W5_9BACL</name>
<dbReference type="EMBL" id="JBHSHC010000154">
    <property type="protein sequence ID" value="MFC4770043.1"/>
    <property type="molecule type" value="Genomic_DNA"/>
</dbReference>
<gene>
    <name evidence="1" type="ORF">ACFO8Q_22450</name>
</gene>
<evidence type="ECO:0000313" key="1">
    <source>
        <dbReference type="EMBL" id="MFC4770043.1"/>
    </source>
</evidence>
<organism evidence="1 2">
    <name type="scientific">Effusibacillus consociatus</name>
    <dbReference type="NCBI Taxonomy" id="1117041"/>
    <lineage>
        <taxon>Bacteria</taxon>
        <taxon>Bacillati</taxon>
        <taxon>Bacillota</taxon>
        <taxon>Bacilli</taxon>
        <taxon>Bacillales</taxon>
        <taxon>Alicyclobacillaceae</taxon>
        <taxon>Effusibacillus</taxon>
    </lineage>
</organism>
<keyword evidence="2" id="KW-1185">Reference proteome</keyword>
<accession>A0ABV9Q7W5</accession>
<evidence type="ECO:0000313" key="2">
    <source>
        <dbReference type="Proteomes" id="UP001596002"/>
    </source>
</evidence>
<sequence length="41" mass="4493">MNIQENALLAVFSFYIDTNQKAGCPDMFSAPAFCMKGAMSE</sequence>